<protein>
    <submittedName>
        <fullName evidence="2">Uncharacterized protein</fullName>
    </submittedName>
</protein>
<name>A0ABS5QKW6_9BACT</name>
<feature type="transmembrane region" description="Helical" evidence="1">
    <location>
        <begin position="67"/>
        <end position="86"/>
    </location>
</feature>
<proteinExistence type="predicted"/>
<keyword evidence="3" id="KW-1185">Reference proteome</keyword>
<keyword evidence="1" id="KW-0472">Membrane</keyword>
<feature type="transmembrane region" description="Helical" evidence="1">
    <location>
        <begin position="238"/>
        <end position="258"/>
    </location>
</feature>
<dbReference type="Proteomes" id="UP000680365">
    <property type="component" value="Unassembled WGS sequence"/>
</dbReference>
<feature type="transmembrane region" description="Helical" evidence="1">
    <location>
        <begin position="206"/>
        <end position="226"/>
    </location>
</feature>
<evidence type="ECO:0000313" key="2">
    <source>
        <dbReference type="EMBL" id="MBS8121862.1"/>
    </source>
</evidence>
<comment type="caution">
    <text evidence="2">The sequence shown here is derived from an EMBL/GenBank/DDBJ whole genome shotgun (WGS) entry which is preliminary data.</text>
</comment>
<gene>
    <name evidence="2" type="ORF">VAMP_33n91</name>
</gene>
<evidence type="ECO:0000256" key="1">
    <source>
        <dbReference type="SAM" id="Phobius"/>
    </source>
</evidence>
<organism evidence="2 3">
    <name type="scientific">Candidatus Vampirococcus lugosii</name>
    <dbReference type="NCBI Taxonomy" id="2789015"/>
    <lineage>
        <taxon>Bacteria</taxon>
        <taxon>Candidatus Absconditibacteriota</taxon>
        <taxon>Vampirococcus</taxon>
    </lineage>
</organism>
<reference evidence="2 3" key="1">
    <citation type="journal article" date="2021" name="Nat. Commun.">
        <title>Reductive evolution and unique predatory mode in the CPR bacterium Vampirococcus lugosii.</title>
        <authorList>
            <person name="Moreira D."/>
            <person name="Zivanovic Y."/>
            <person name="Lopez-Archilla A.I."/>
            <person name="Iniesto M."/>
            <person name="Lopez-Garcia P."/>
        </authorList>
    </citation>
    <scope>NUCLEOTIDE SEQUENCE [LARGE SCALE GENOMIC DNA]</scope>
    <source>
        <strain evidence="2">Chiprana</strain>
    </source>
</reference>
<dbReference type="EMBL" id="JAEDAM010000019">
    <property type="protein sequence ID" value="MBS8121862.1"/>
    <property type="molecule type" value="Genomic_DNA"/>
</dbReference>
<accession>A0ABS5QKW6</accession>
<evidence type="ECO:0000313" key="3">
    <source>
        <dbReference type="Proteomes" id="UP000680365"/>
    </source>
</evidence>
<keyword evidence="1" id="KW-1133">Transmembrane helix</keyword>
<sequence>MFGKMHLILIYKIYFTIKYFSMKKKLDLSKLLSKDNYQEIKLSKDIKDNILKQTIYKKHSFLSKFKFYALPSFAILLIFVFGFYFYEINKNSFVNQENQKNINIGLNNIENQEVGNFEENEEIQENSIQNFAKNRSLDQISEDVEMFDTDSSNDIEQNIGTYSMEESNTGFGRAGFGAKTVDVASSGVYEKDDFYNKLKKYFVENYIKFIILSILIIINILILFYTYKYFSLNKKMKILLIISFFVDILLFYYVIFILI</sequence>
<keyword evidence="1" id="KW-0812">Transmembrane</keyword>